<reference evidence="1" key="2">
    <citation type="submission" date="2023-01" db="EMBL/GenBank/DDBJ databases">
        <authorList>
            <person name="Sun Q."/>
            <person name="Evtushenko L."/>
        </authorList>
    </citation>
    <scope>NUCLEOTIDE SEQUENCE</scope>
    <source>
        <strain evidence="1">VKM B-2484</strain>
    </source>
</reference>
<dbReference type="RefSeq" id="WP_213375499.1">
    <property type="nucleotide sequence ID" value="NZ_BSFJ01000001.1"/>
</dbReference>
<organism evidence="1 2">
    <name type="scientific">Ancylobacter dichloromethanicus</name>
    <dbReference type="NCBI Taxonomy" id="518825"/>
    <lineage>
        <taxon>Bacteria</taxon>
        <taxon>Pseudomonadati</taxon>
        <taxon>Pseudomonadota</taxon>
        <taxon>Alphaproteobacteria</taxon>
        <taxon>Hyphomicrobiales</taxon>
        <taxon>Xanthobacteraceae</taxon>
        <taxon>Ancylobacter</taxon>
    </lineage>
</organism>
<evidence type="ECO:0000313" key="1">
    <source>
        <dbReference type="EMBL" id="GLK69894.1"/>
    </source>
</evidence>
<accession>A0A9W6MWT8</accession>
<dbReference type="AlphaFoldDB" id="A0A9W6MWT8"/>
<dbReference type="Proteomes" id="UP001143370">
    <property type="component" value="Unassembled WGS sequence"/>
</dbReference>
<evidence type="ECO:0000313" key="2">
    <source>
        <dbReference type="Proteomes" id="UP001143370"/>
    </source>
</evidence>
<keyword evidence="2" id="KW-1185">Reference proteome</keyword>
<sequence>MTSNPRIRAFLPGRFNGLAPRLPAPSRAGEAPQVFRQFGRTLGKLERAAATRRAGLAGAAGPGEGA</sequence>
<name>A0A9W6MWT8_9HYPH</name>
<dbReference type="EMBL" id="BSFJ01000001">
    <property type="protein sequence ID" value="GLK69894.1"/>
    <property type="molecule type" value="Genomic_DNA"/>
</dbReference>
<reference evidence="1" key="1">
    <citation type="journal article" date="2014" name="Int. J. Syst. Evol. Microbiol.">
        <title>Complete genome sequence of Corynebacterium casei LMG S-19264T (=DSM 44701T), isolated from a smear-ripened cheese.</title>
        <authorList>
            <consortium name="US DOE Joint Genome Institute (JGI-PGF)"/>
            <person name="Walter F."/>
            <person name="Albersmeier A."/>
            <person name="Kalinowski J."/>
            <person name="Ruckert C."/>
        </authorList>
    </citation>
    <scope>NUCLEOTIDE SEQUENCE</scope>
    <source>
        <strain evidence="1">VKM B-2484</strain>
    </source>
</reference>
<protein>
    <submittedName>
        <fullName evidence="1">Uncharacterized protein</fullName>
    </submittedName>
</protein>
<proteinExistence type="predicted"/>
<gene>
    <name evidence="1" type="ORF">GCM10017643_00090</name>
</gene>
<comment type="caution">
    <text evidence="1">The sequence shown here is derived from an EMBL/GenBank/DDBJ whole genome shotgun (WGS) entry which is preliminary data.</text>
</comment>